<feature type="chain" id="PRO_5046086095" evidence="1">
    <location>
        <begin position="24"/>
        <end position="172"/>
    </location>
</feature>
<evidence type="ECO:0000313" key="3">
    <source>
        <dbReference type="Proteomes" id="UP001596215"/>
    </source>
</evidence>
<dbReference type="EMBL" id="JBHSUC010000002">
    <property type="protein sequence ID" value="MFC6361113.1"/>
    <property type="molecule type" value="Genomic_DNA"/>
</dbReference>
<name>A0ABW1VMW6_9GAMM</name>
<keyword evidence="1" id="KW-0732">Signal</keyword>
<reference evidence="3" key="1">
    <citation type="journal article" date="2019" name="Int. J. Syst. Evol. Microbiol.">
        <title>The Global Catalogue of Microorganisms (GCM) 10K type strain sequencing project: providing services to taxonomists for standard genome sequencing and annotation.</title>
        <authorList>
            <consortium name="The Broad Institute Genomics Platform"/>
            <consortium name="The Broad Institute Genome Sequencing Center for Infectious Disease"/>
            <person name="Wu L."/>
            <person name="Ma J."/>
        </authorList>
    </citation>
    <scope>NUCLEOTIDE SEQUENCE [LARGE SCALE GENOMIC DNA]</scope>
    <source>
        <strain evidence="3">CGMCC 4.1530</strain>
    </source>
</reference>
<accession>A0ABW1VMW6</accession>
<protein>
    <submittedName>
        <fullName evidence="2">Uncharacterized protein</fullName>
    </submittedName>
</protein>
<dbReference type="Proteomes" id="UP001596215">
    <property type="component" value="Unassembled WGS sequence"/>
</dbReference>
<organism evidence="2 3">
    <name type="scientific">Tatumella punctata</name>
    <dbReference type="NCBI Taxonomy" id="399969"/>
    <lineage>
        <taxon>Bacteria</taxon>
        <taxon>Pseudomonadati</taxon>
        <taxon>Pseudomonadota</taxon>
        <taxon>Gammaproteobacteria</taxon>
        <taxon>Enterobacterales</taxon>
        <taxon>Erwiniaceae</taxon>
        <taxon>Tatumella</taxon>
    </lineage>
</organism>
<proteinExistence type="predicted"/>
<evidence type="ECO:0000256" key="1">
    <source>
        <dbReference type="SAM" id="SignalP"/>
    </source>
</evidence>
<keyword evidence="3" id="KW-1185">Reference proteome</keyword>
<evidence type="ECO:0000313" key="2">
    <source>
        <dbReference type="EMBL" id="MFC6361113.1"/>
    </source>
</evidence>
<dbReference type="RefSeq" id="WP_343876885.1">
    <property type="nucleotide sequence ID" value="NZ_BAAAFW010000050.1"/>
</dbReference>
<sequence length="172" mass="18020">MNKMMKSILAFSLAGTFVGSGMAAETSATQEPVSAATTPVYYSLSDSNGGVFNYLKTKYTAGSADNYDILLVGDSLNAGQSLKNTVIQALNNGKQVIFDGSKGSTKAEQLASQIIGSSVAADAIMFKTSPSGDGYLMTPVELTTSQYSAELFSDEKTTSSVSSDNTPDQIFQ</sequence>
<comment type="caution">
    <text evidence="2">The sequence shown here is derived from an EMBL/GenBank/DDBJ whole genome shotgun (WGS) entry which is preliminary data.</text>
</comment>
<gene>
    <name evidence="2" type="ORF">ACFP73_03220</name>
</gene>
<feature type="signal peptide" evidence="1">
    <location>
        <begin position="1"/>
        <end position="23"/>
    </location>
</feature>